<organism evidence="6">
    <name type="scientific">Cuerna arida</name>
    <dbReference type="NCBI Taxonomy" id="1464854"/>
    <lineage>
        <taxon>Eukaryota</taxon>
        <taxon>Metazoa</taxon>
        <taxon>Ecdysozoa</taxon>
        <taxon>Arthropoda</taxon>
        <taxon>Hexapoda</taxon>
        <taxon>Insecta</taxon>
        <taxon>Pterygota</taxon>
        <taxon>Neoptera</taxon>
        <taxon>Paraneoptera</taxon>
        <taxon>Hemiptera</taxon>
        <taxon>Auchenorrhyncha</taxon>
        <taxon>Membracoidea</taxon>
        <taxon>Cicadellidae</taxon>
        <taxon>Cicadellinae</taxon>
        <taxon>Proconiini</taxon>
        <taxon>Cuerna</taxon>
    </lineage>
</organism>
<name>A0A1B6G3S4_9HEMI</name>
<evidence type="ECO:0000256" key="3">
    <source>
        <dbReference type="ARBA" id="ARBA00023163"/>
    </source>
</evidence>
<dbReference type="SMART" id="SM00993">
    <property type="entry name" value="YL1_C"/>
    <property type="match status" value="1"/>
</dbReference>
<accession>A0A1B6G3S4</accession>
<feature type="domain" description="Vps72/YL1 C-terminal" evidence="5">
    <location>
        <begin position="91"/>
        <end position="120"/>
    </location>
</feature>
<dbReference type="InterPro" id="IPR029525">
    <property type="entry name" value="INO80C/Ies6"/>
</dbReference>
<dbReference type="AlphaFoldDB" id="A0A1B6G3S4"/>
<protein>
    <recommendedName>
        <fullName evidence="5">Vps72/YL1 C-terminal domain-containing protein</fullName>
    </recommendedName>
</protein>
<sequence>MAENIGLVIQVQSGTSLIANNATDISVEEIKEEIKFIFKDCKFQHSKASNKKKAYRSLKQIISQEKSLPWPTNAVTYSSISAPPSFLPAKKYSDISGLTAKYTDPQTKLYYAMAEEFATVRNLPSDIIAGYLSLRGA</sequence>
<keyword evidence="4" id="KW-0539">Nucleus</keyword>
<gene>
    <name evidence="6" type="ORF">g.10489</name>
</gene>
<evidence type="ECO:0000256" key="4">
    <source>
        <dbReference type="ARBA" id="ARBA00023242"/>
    </source>
</evidence>
<evidence type="ECO:0000256" key="1">
    <source>
        <dbReference type="ARBA" id="ARBA00004123"/>
    </source>
</evidence>
<dbReference type="GO" id="GO:0006338">
    <property type="term" value="P:chromatin remodeling"/>
    <property type="evidence" value="ECO:0007669"/>
    <property type="project" value="InterPro"/>
</dbReference>
<dbReference type="GO" id="GO:0031011">
    <property type="term" value="C:Ino80 complex"/>
    <property type="evidence" value="ECO:0007669"/>
    <property type="project" value="InterPro"/>
</dbReference>
<comment type="subcellular location">
    <subcellularLocation>
        <location evidence="1">Nucleus</location>
    </subcellularLocation>
</comment>
<evidence type="ECO:0000259" key="5">
    <source>
        <dbReference type="SMART" id="SM00993"/>
    </source>
</evidence>
<evidence type="ECO:0000256" key="2">
    <source>
        <dbReference type="ARBA" id="ARBA00023015"/>
    </source>
</evidence>
<dbReference type="InterPro" id="IPR013272">
    <property type="entry name" value="Vps72/YL1_C"/>
</dbReference>
<reference evidence="6" key="1">
    <citation type="submission" date="2015-11" db="EMBL/GenBank/DDBJ databases">
        <title>De novo transcriptome assembly of four potential Pierce s Disease insect vectors from Arizona vineyards.</title>
        <authorList>
            <person name="Tassone E.E."/>
        </authorList>
    </citation>
    <scope>NUCLEOTIDE SEQUENCE</scope>
</reference>
<keyword evidence="2" id="KW-0805">Transcription regulation</keyword>
<dbReference type="PANTHER" id="PTHR31200">
    <property type="entry name" value="INO80 COMPLEX SUBUNIT C"/>
    <property type="match status" value="1"/>
</dbReference>
<keyword evidence="3" id="KW-0804">Transcription</keyword>
<feature type="non-terminal residue" evidence="6">
    <location>
        <position position="137"/>
    </location>
</feature>
<evidence type="ECO:0000313" key="6">
    <source>
        <dbReference type="EMBL" id="JAS57089.1"/>
    </source>
</evidence>
<dbReference type="PANTHER" id="PTHR31200:SF1">
    <property type="entry name" value="INO80 COMPLEX SUBUNIT C"/>
    <property type="match status" value="1"/>
</dbReference>
<dbReference type="Pfam" id="PF08265">
    <property type="entry name" value="YL1_C"/>
    <property type="match status" value="1"/>
</dbReference>
<dbReference type="EMBL" id="GECZ01012680">
    <property type="protein sequence ID" value="JAS57089.1"/>
    <property type="molecule type" value="Transcribed_RNA"/>
</dbReference>
<proteinExistence type="predicted"/>